<dbReference type="Pfam" id="PF11356">
    <property type="entry name" value="T2SSC"/>
    <property type="match status" value="1"/>
</dbReference>
<accession>A0A8D5JHQ1</accession>
<dbReference type="Proteomes" id="UP000826725">
    <property type="component" value="Chromosome"/>
</dbReference>
<evidence type="ECO:0000256" key="8">
    <source>
        <dbReference type="ARBA" id="ARBA00023136"/>
    </source>
</evidence>
<keyword evidence="12" id="KW-1185">Reference proteome</keyword>
<keyword evidence="5" id="KW-0812">Transmembrane</keyword>
<evidence type="ECO:0000256" key="5">
    <source>
        <dbReference type="ARBA" id="ARBA00022692"/>
    </source>
</evidence>
<evidence type="ECO:0000256" key="6">
    <source>
        <dbReference type="ARBA" id="ARBA00022927"/>
    </source>
</evidence>
<reference evidence="11" key="1">
    <citation type="submission" date="2020-09" db="EMBL/GenBank/DDBJ databases">
        <title>Desulfogranum mesoprofundum gen. nov., sp. nov., a novel mesophilic, sulfate-reducing chemolithoautotroph isolated from a deep-sea hydrothermal vent chimney in the Suiyo Seamount.</title>
        <authorList>
            <person name="Hashimoto Y."/>
            <person name="Nakagawa S."/>
        </authorList>
    </citation>
    <scope>NUCLEOTIDE SEQUENCE</scope>
    <source>
        <strain evidence="11">KT2</strain>
    </source>
</reference>
<keyword evidence="7" id="KW-1133">Transmembrane helix</keyword>
<keyword evidence="6" id="KW-0653">Protein transport</keyword>
<evidence type="ECO:0000313" key="12">
    <source>
        <dbReference type="Proteomes" id="UP000826725"/>
    </source>
</evidence>
<keyword evidence="8" id="KW-0472">Membrane</keyword>
<organism evidence="11 12">
    <name type="scientific">Desulfomarina profundi</name>
    <dbReference type="NCBI Taxonomy" id="2772557"/>
    <lineage>
        <taxon>Bacteria</taxon>
        <taxon>Pseudomonadati</taxon>
        <taxon>Thermodesulfobacteriota</taxon>
        <taxon>Desulfobulbia</taxon>
        <taxon>Desulfobulbales</taxon>
        <taxon>Desulfobulbaceae</taxon>
        <taxon>Desulfomarina</taxon>
    </lineage>
</organism>
<evidence type="ECO:0000259" key="10">
    <source>
        <dbReference type="Pfam" id="PF11356"/>
    </source>
</evidence>
<dbReference type="AlphaFoldDB" id="A0A8D5JHQ1"/>
<evidence type="ECO:0000313" key="11">
    <source>
        <dbReference type="EMBL" id="BCL61744.1"/>
    </source>
</evidence>
<evidence type="ECO:0000256" key="4">
    <source>
        <dbReference type="ARBA" id="ARBA00022519"/>
    </source>
</evidence>
<sequence>MTQRFSSILPLLLITLICVGIVEGGYSGLEYFLLRNFKENRKISEKPPVTQPEKTVAEKSEQSLDYHIIFKRNLFGEPAGKNNIMEKNSVIPEELEATRLNIVLKGTIHGAKKKETRAIILDGSTARQNLYRQGDFVQGAMIRKILRGKVVLSHNGRDEILEMGETAGSPEPAAPVAVEPAKRAAPLRRPVLVGRMVGSKKVQPRPPSQPQKAGAEEQPIE</sequence>
<comment type="subcellular location">
    <subcellularLocation>
        <location evidence="1">Cell inner membrane</location>
    </subcellularLocation>
</comment>
<protein>
    <recommendedName>
        <fullName evidence="10">Type II secretion system protein GspC N-terminal domain-containing protein</fullName>
    </recommendedName>
</protein>
<keyword evidence="2" id="KW-0813">Transport</keyword>
<feature type="region of interest" description="Disordered" evidence="9">
    <location>
        <begin position="195"/>
        <end position="221"/>
    </location>
</feature>
<evidence type="ECO:0000256" key="7">
    <source>
        <dbReference type="ARBA" id="ARBA00022989"/>
    </source>
</evidence>
<keyword evidence="3" id="KW-1003">Cell membrane</keyword>
<dbReference type="RefSeq" id="WP_228854168.1">
    <property type="nucleotide sequence ID" value="NZ_AP024086.1"/>
</dbReference>
<name>A0A8D5JHQ1_9BACT</name>
<evidence type="ECO:0000256" key="9">
    <source>
        <dbReference type="SAM" id="MobiDB-lite"/>
    </source>
</evidence>
<evidence type="ECO:0000256" key="1">
    <source>
        <dbReference type="ARBA" id="ARBA00004533"/>
    </source>
</evidence>
<dbReference type="InterPro" id="IPR024961">
    <property type="entry name" value="T2SS_GspC_N"/>
</dbReference>
<evidence type="ECO:0000256" key="3">
    <source>
        <dbReference type="ARBA" id="ARBA00022475"/>
    </source>
</evidence>
<dbReference type="GO" id="GO:0015031">
    <property type="term" value="P:protein transport"/>
    <property type="evidence" value="ECO:0007669"/>
    <property type="project" value="UniProtKB-KW"/>
</dbReference>
<proteinExistence type="predicted"/>
<evidence type="ECO:0000256" key="2">
    <source>
        <dbReference type="ARBA" id="ARBA00022448"/>
    </source>
</evidence>
<feature type="domain" description="Type II secretion system protein GspC N-terminal" evidence="10">
    <location>
        <begin position="50"/>
        <end position="162"/>
    </location>
</feature>
<dbReference type="KEGG" id="dbk:DGMP_24370"/>
<gene>
    <name evidence="11" type="ORF">DGMP_24370</name>
</gene>
<dbReference type="EMBL" id="AP024086">
    <property type="protein sequence ID" value="BCL61744.1"/>
    <property type="molecule type" value="Genomic_DNA"/>
</dbReference>
<keyword evidence="4" id="KW-0997">Cell inner membrane</keyword>
<dbReference type="GO" id="GO:0005886">
    <property type="term" value="C:plasma membrane"/>
    <property type="evidence" value="ECO:0007669"/>
    <property type="project" value="UniProtKB-SubCell"/>
</dbReference>